<feature type="chain" id="PRO_5009307549" evidence="2">
    <location>
        <begin position="26"/>
        <end position="152"/>
    </location>
</feature>
<name>A0A1I7TIH4_9PELO</name>
<organism evidence="3 4">
    <name type="scientific">Caenorhabditis tropicalis</name>
    <dbReference type="NCBI Taxonomy" id="1561998"/>
    <lineage>
        <taxon>Eukaryota</taxon>
        <taxon>Metazoa</taxon>
        <taxon>Ecdysozoa</taxon>
        <taxon>Nematoda</taxon>
        <taxon>Chromadorea</taxon>
        <taxon>Rhabditida</taxon>
        <taxon>Rhabditina</taxon>
        <taxon>Rhabditomorpha</taxon>
        <taxon>Rhabditoidea</taxon>
        <taxon>Rhabditidae</taxon>
        <taxon>Peloderinae</taxon>
        <taxon>Caenorhabditis</taxon>
    </lineage>
</organism>
<dbReference type="InterPro" id="IPR031098">
    <property type="entry name" value="Crust_neurohorm"/>
</dbReference>
<feature type="signal peptide" evidence="2">
    <location>
        <begin position="1"/>
        <end position="25"/>
    </location>
</feature>
<dbReference type="InterPro" id="IPR035957">
    <property type="entry name" value="Crust_neurohorm_sf"/>
</dbReference>
<dbReference type="Gene3D" id="1.10.2010.10">
    <property type="entry name" value="Crustacean CHH/MIH/GIH neurohormone"/>
    <property type="match status" value="1"/>
</dbReference>
<dbReference type="GO" id="GO:0007623">
    <property type="term" value="P:circadian rhythm"/>
    <property type="evidence" value="ECO:0007669"/>
    <property type="project" value="TreeGrafter"/>
</dbReference>
<dbReference type="STRING" id="1561998.A0A1I7TIH4"/>
<dbReference type="eggNOG" id="ENOG502SYHN">
    <property type="taxonomic scope" value="Eukaryota"/>
</dbReference>
<proteinExistence type="inferred from homology"/>
<dbReference type="Pfam" id="PF01147">
    <property type="entry name" value="Crust_neurohorm"/>
    <property type="match status" value="1"/>
</dbReference>
<evidence type="ECO:0000256" key="2">
    <source>
        <dbReference type="SAM" id="SignalP"/>
    </source>
</evidence>
<reference evidence="4" key="1">
    <citation type="submission" date="2016-11" db="UniProtKB">
        <authorList>
            <consortium name="WormBaseParasite"/>
        </authorList>
    </citation>
    <scope>IDENTIFICATION</scope>
</reference>
<dbReference type="SUPFAM" id="SSF81778">
    <property type="entry name" value="Crustacean CHH/MIH/GIH neurohormone"/>
    <property type="match status" value="1"/>
</dbReference>
<keyword evidence="2" id="KW-0732">Signal</keyword>
<accession>A0A1I7TIH4</accession>
<dbReference type="AlphaFoldDB" id="A0A1I7TIH4"/>
<evidence type="ECO:0000313" key="3">
    <source>
        <dbReference type="Proteomes" id="UP000095282"/>
    </source>
</evidence>
<dbReference type="PANTHER" id="PTHR35981:SF2">
    <property type="entry name" value="ION TRANSPORT PEPTIDE, ISOFORM C"/>
    <property type="match status" value="1"/>
</dbReference>
<evidence type="ECO:0000313" key="4">
    <source>
        <dbReference type="WBParaSite" id="Csp11.Scaffold622.g6265.t1"/>
    </source>
</evidence>
<evidence type="ECO:0000256" key="1">
    <source>
        <dbReference type="ARBA" id="ARBA00005447"/>
    </source>
</evidence>
<dbReference type="PANTHER" id="PTHR35981">
    <property type="entry name" value="ION TRANSPORT PEPTIDE, ISOFORM C"/>
    <property type="match status" value="1"/>
</dbReference>
<dbReference type="Proteomes" id="UP000095282">
    <property type="component" value="Unplaced"/>
</dbReference>
<keyword evidence="3" id="KW-1185">Reference proteome</keyword>
<dbReference type="FunFam" id="1.10.2010.10:FF:000002">
    <property type="entry name" value="Protein CBG14491"/>
    <property type="match status" value="1"/>
</dbReference>
<dbReference type="WBParaSite" id="Csp11.Scaffold622.g6265.t1">
    <property type="protein sequence ID" value="Csp11.Scaffold622.g6265.t1"/>
    <property type="gene ID" value="Csp11.Scaffold622.g6265"/>
</dbReference>
<sequence length="152" mass="17744">MWAIFKFTSLLLVFVAVSLFDQTESVSIHRNSNPNAVKQKFDTQPSLESIFRVRRTYIDANENCGSEELEMVHTIMDRICMLCHELQSHFAPNTRVECRKDCFQNLTFQSCMRIFSGVPSRPVQQVEPTAPVPLYTENEQTLDDIKERRRRL</sequence>
<protein>
    <submittedName>
        <fullName evidence="4">Uncharacterized protein</fullName>
    </submittedName>
</protein>
<comment type="similarity">
    <text evidence="1">Belongs to the arthropod CHH/MIH/GIH/VIH hormone family.</text>
</comment>